<evidence type="ECO:0000256" key="3">
    <source>
        <dbReference type="ARBA" id="ARBA00022723"/>
    </source>
</evidence>
<reference evidence="9 10" key="1">
    <citation type="submission" date="2012-04" db="EMBL/GenBank/DDBJ databases">
        <title>Improved High-Quality Draft sequence of Leptothrix ochracea L12.</title>
        <authorList>
            <consortium name="US DOE Joint Genome Institute"/>
            <person name="Lucas S."/>
            <person name="Han J."/>
            <person name="Lapidus A."/>
            <person name="Cheng J.-F."/>
            <person name="Goodwin L."/>
            <person name="Pitluck S."/>
            <person name="Peters L."/>
            <person name="Zeytun A."/>
            <person name="Detter J.C."/>
            <person name="Han C."/>
            <person name="Tapia R."/>
            <person name="Land M."/>
            <person name="Hauser L."/>
            <person name="Kyrpides N."/>
            <person name="Ivanova N."/>
            <person name="Pagani I."/>
            <person name="Stepanauskas R."/>
            <person name="Masland D."/>
            <person name="Poulton N."/>
            <person name="Emerson D."/>
            <person name="Fleming E."/>
            <person name="Woyke T."/>
        </authorList>
    </citation>
    <scope>NUCLEOTIDE SEQUENCE [LARGE SCALE GENOMIC DNA]</scope>
    <source>
        <strain evidence="9 10">L12</strain>
    </source>
</reference>
<organism evidence="9 10">
    <name type="scientific">Leptothrix ochracea L12</name>
    <dbReference type="NCBI Taxonomy" id="735332"/>
    <lineage>
        <taxon>Bacteria</taxon>
        <taxon>Pseudomonadati</taxon>
        <taxon>Pseudomonadota</taxon>
        <taxon>Betaproteobacteria</taxon>
        <taxon>Burkholderiales</taxon>
        <taxon>Sphaerotilaceae</taxon>
        <taxon>Leptothrix</taxon>
    </lineage>
</organism>
<dbReference type="NCBIfam" id="NF033191">
    <property type="entry name" value="JDVT-CTERM"/>
    <property type="match status" value="1"/>
</dbReference>
<dbReference type="GO" id="GO:0009055">
    <property type="term" value="F:electron transfer activity"/>
    <property type="evidence" value="ECO:0007669"/>
    <property type="project" value="InterPro"/>
</dbReference>
<proteinExistence type="predicted"/>
<evidence type="ECO:0000256" key="1">
    <source>
        <dbReference type="ARBA" id="ARBA00022448"/>
    </source>
</evidence>
<dbReference type="InterPro" id="IPR036909">
    <property type="entry name" value="Cyt_c-like_dom_sf"/>
</dbReference>
<dbReference type="InterPro" id="IPR050597">
    <property type="entry name" value="Cytochrome_c_Oxidase_Subunit"/>
</dbReference>
<evidence type="ECO:0000256" key="6">
    <source>
        <dbReference type="PROSITE-ProRule" id="PRU00433"/>
    </source>
</evidence>
<keyword evidence="10" id="KW-1185">Reference proteome</keyword>
<keyword evidence="5 6" id="KW-0408">Iron</keyword>
<keyword evidence="7" id="KW-0732">Signal</keyword>
<dbReference type="PROSITE" id="PS51257">
    <property type="entry name" value="PROKAR_LIPOPROTEIN"/>
    <property type="match status" value="1"/>
</dbReference>
<dbReference type="RefSeq" id="WP_009453567.1">
    <property type="nucleotide sequence ID" value="NZ_JH660691.1"/>
</dbReference>
<dbReference type="PANTHER" id="PTHR33751">
    <property type="entry name" value="CBB3-TYPE CYTOCHROME C OXIDASE SUBUNIT FIXP"/>
    <property type="match status" value="1"/>
</dbReference>
<keyword evidence="3 6" id="KW-0479">Metal-binding</keyword>
<dbReference type="Pfam" id="PF13442">
    <property type="entry name" value="Cytochrome_CBB3"/>
    <property type="match status" value="3"/>
</dbReference>
<evidence type="ECO:0000256" key="7">
    <source>
        <dbReference type="SAM" id="SignalP"/>
    </source>
</evidence>
<dbReference type="GO" id="GO:0020037">
    <property type="term" value="F:heme binding"/>
    <property type="evidence" value="ECO:0007669"/>
    <property type="project" value="InterPro"/>
</dbReference>
<dbReference type="EMBL" id="JH660691">
    <property type="protein sequence ID" value="EIM31361.1"/>
    <property type="molecule type" value="Genomic_DNA"/>
</dbReference>
<evidence type="ECO:0000256" key="5">
    <source>
        <dbReference type="ARBA" id="ARBA00023004"/>
    </source>
</evidence>
<accession>I4Z569</accession>
<feature type="domain" description="Cytochrome c" evidence="8">
    <location>
        <begin position="37"/>
        <end position="193"/>
    </location>
</feature>
<dbReference type="OrthoDB" id="9773456at2"/>
<dbReference type="HOGENOM" id="CLU_896587_0_0_4"/>
<dbReference type="Proteomes" id="UP000053899">
    <property type="component" value="Unassembled WGS sequence"/>
</dbReference>
<dbReference type="PROSITE" id="PS51007">
    <property type="entry name" value="CYTC"/>
    <property type="match status" value="2"/>
</dbReference>
<dbReference type="AlphaFoldDB" id="I4Z569"/>
<protein>
    <submittedName>
        <fullName evidence="9">Cytochrome c553</fullName>
    </submittedName>
</protein>
<feature type="chain" id="PRO_5003698700" evidence="7">
    <location>
        <begin position="32"/>
        <end position="320"/>
    </location>
</feature>
<dbReference type="InterPro" id="IPR009056">
    <property type="entry name" value="Cyt_c-like_dom"/>
</dbReference>
<keyword evidence="2 6" id="KW-0349">Heme</keyword>
<gene>
    <name evidence="9" type="ORF">LepocDRAFT_00000880</name>
</gene>
<dbReference type="SUPFAM" id="SSF46626">
    <property type="entry name" value="Cytochrome c"/>
    <property type="match status" value="3"/>
</dbReference>
<feature type="domain" description="Cytochrome c" evidence="8">
    <location>
        <begin position="200"/>
        <end position="269"/>
    </location>
</feature>
<evidence type="ECO:0000256" key="4">
    <source>
        <dbReference type="ARBA" id="ARBA00022982"/>
    </source>
</evidence>
<keyword evidence="1" id="KW-0813">Transport</keyword>
<name>I4Z569_9BURK</name>
<dbReference type="PANTHER" id="PTHR33751:SF9">
    <property type="entry name" value="CYTOCHROME C4"/>
    <property type="match status" value="1"/>
</dbReference>
<evidence type="ECO:0000313" key="9">
    <source>
        <dbReference type="EMBL" id="EIM31361.1"/>
    </source>
</evidence>
<sequence>MSYLARLTAPRRIFCAVAAALSLLGCVAGYAQTTTGGNALTGQGLFDANCKACHGNTNPAVGILNVQKATTATALQAAITTNSPTMKLMPSLAGLSSVQLADIAAYVAADVAASATGNVANGRALYAGTCAACHGPAPASGNARVNLGVSAAVIQNAMVKFPVAMSPTAGYDLRFNLSATQLDDVAAFIAADVTAGTASTSVDRGSVLYTAMCSRCHGGAANGGEHVAKATNSGSTLSAIARNKGHMGSLAFVTNEQASDIAAYIAAAGPSGGVAGLMGGCTLGRSNQPMDPLWLLLLIGAGVVLRMRRVADTHKTSRTA</sequence>
<keyword evidence="4" id="KW-0249">Electron transport</keyword>
<evidence type="ECO:0000259" key="8">
    <source>
        <dbReference type="PROSITE" id="PS51007"/>
    </source>
</evidence>
<feature type="signal peptide" evidence="7">
    <location>
        <begin position="1"/>
        <end position="31"/>
    </location>
</feature>
<evidence type="ECO:0000256" key="2">
    <source>
        <dbReference type="ARBA" id="ARBA00022617"/>
    </source>
</evidence>
<dbReference type="GeneID" id="92352343"/>
<dbReference type="Gene3D" id="1.10.760.10">
    <property type="entry name" value="Cytochrome c-like domain"/>
    <property type="match status" value="3"/>
</dbReference>
<evidence type="ECO:0000313" key="10">
    <source>
        <dbReference type="Proteomes" id="UP000053899"/>
    </source>
</evidence>
<dbReference type="GO" id="GO:0046872">
    <property type="term" value="F:metal ion binding"/>
    <property type="evidence" value="ECO:0007669"/>
    <property type="project" value="UniProtKB-KW"/>
</dbReference>